<keyword evidence="1" id="KW-0472">Membrane</keyword>
<dbReference type="Pfam" id="PF06127">
    <property type="entry name" value="Mpo1-like"/>
    <property type="match status" value="1"/>
</dbReference>
<sequence>MILRIRNDLINYQKAHQNKVNILLHYFAFLFAFLGWIYLFIDIKVTIILATSHYILSSIGHIYFEKNKPGAIKRPWLGFYAGFLWFFMRTYELLTRKKVLPNIYSNN</sequence>
<evidence type="ECO:0008006" key="4">
    <source>
        <dbReference type="Google" id="ProtNLM"/>
    </source>
</evidence>
<dbReference type="EMBL" id="NPIA01000001">
    <property type="protein sequence ID" value="OZM58085.1"/>
    <property type="molecule type" value="Genomic_DNA"/>
</dbReference>
<protein>
    <recommendedName>
        <fullName evidence="4">DUF962 domain-containing protein</fullName>
    </recommendedName>
</protein>
<reference evidence="2 3" key="2">
    <citation type="submission" date="2017-09" db="EMBL/GenBank/DDBJ databases">
        <title>Bacillus patelloidae sp. nov., isolated from the intestinal tract of a marine limpet.</title>
        <authorList>
            <person name="Liu R."/>
            <person name="Dong C."/>
            <person name="Shao Z."/>
        </authorList>
    </citation>
    <scope>NUCLEOTIDE SEQUENCE [LARGE SCALE GENOMIC DNA]</scope>
    <source>
        <strain evidence="2 3">SA5d-4</strain>
    </source>
</reference>
<name>A0A263BWJ4_9BACI</name>
<dbReference type="Proteomes" id="UP000217083">
    <property type="component" value="Unassembled WGS sequence"/>
</dbReference>
<evidence type="ECO:0000256" key="1">
    <source>
        <dbReference type="SAM" id="Phobius"/>
    </source>
</evidence>
<accession>A0A263BWJ4</accession>
<reference evidence="3" key="1">
    <citation type="submission" date="2017-08" db="EMBL/GenBank/DDBJ databases">
        <authorList>
            <person name="Huang Z."/>
        </authorList>
    </citation>
    <scope>NUCLEOTIDE SEQUENCE [LARGE SCALE GENOMIC DNA]</scope>
    <source>
        <strain evidence="3">SA5d-4</strain>
    </source>
</reference>
<feature type="transmembrane region" description="Helical" evidence="1">
    <location>
        <begin position="47"/>
        <end position="64"/>
    </location>
</feature>
<gene>
    <name evidence="2" type="ORF">CIB95_00455</name>
</gene>
<keyword evidence="1" id="KW-1133">Transmembrane helix</keyword>
<organism evidence="2 3">
    <name type="scientific">Lottiidibacillus patelloidae</name>
    <dbReference type="NCBI Taxonomy" id="2670334"/>
    <lineage>
        <taxon>Bacteria</taxon>
        <taxon>Bacillati</taxon>
        <taxon>Bacillota</taxon>
        <taxon>Bacilli</taxon>
        <taxon>Bacillales</taxon>
        <taxon>Bacillaceae</taxon>
        <taxon>Lottiidibacillus</taxon>
    </lineage>
</organism>
<keyword evidence="1" id="KW-0812">Transmembrane</keyword>
<proteinExistence type="predicted"/>
<comment type="caution">
    <text evidence="2">The sequence shown here is derived from an EMBL/GenBank/DDBJ whole genome shotgun (WGS) entry which is preliminary data.</text>
</comment>
<dbReference type="RefSeq" id="WP_094920409.1">
    <property type="nucleotide sequence ID" value="NZ_NPIA01000001.1"/>
</dbReference>
<keyword evidence="3" id="KW-1185">Reference proteome</keyword>
<evidence type="ECO:0000313" key="2">
    <source>
        <dbReference type="EMBL" id="OZM58085.1"/>
    </source>
</evidence>
<feature type="transmembrane region" description="Helical" evidence="1">
    <location>
        <begin position="76"/>
        <end position="94"/>
    </location>
</feature>
<dbReference type="InterPro" id="IPR009305">
    <property type="entry name" value="Mpo1-like"/>
</dbReference>
<evidence type="ECO:0000313" key="3">
    <source>
        <dbReference type="Proteomes" id="UP000217083"/>
    </source>
</evidence>
<feature type="transmembrane region" description="Helical" evidence="1">
    <location>
        <begin position="20"/>
        <end position="41"/>
    </location>
</feature>
<dbReference type="AlphaFoldDB" id="A0A263BWJ4"/>